<organism evidence="2">
    <name type="scientific">Eremomyces bilateralis CBS 781.70</name>
    <dbReference type="NCBI Taxonomy" id="1392243"/>
    <lineage>
        <taxon>Eukaryota</taxon>
        <taxon>Fungi</taxon>
        <taxon>Dikarya</taxon>
        <taxon>Ascomycota</taxon>
        <taxon>Pezizomycotina</taxon>
        <taxon>Dothideomycetes</taxon>
        <taxon>Dothideomycetes incertae sedis</taxon>
        <taxon>Eremomycetales</taxon>
        <taxon>Eremomycetaceae</taxon>
        <taxon>Eremomyces</taxon>
    </lineage>
</organism>
<dbReference type="Proteomes" id="UP000504638">
    <property type="component" value="Unplaced"/>
</dbReference>
<dbReference type="AlphaFoldDB" id="A0A6G1G8Y0"/>
<evidence type="ECO:0000313" key="4">
    <source>
        <dbReference type="RefSeq" id="XP_033536104.1"/>
    </source>
</evidence>
<dbReference type="RefSeq" id="XP_033536104.1">
    <property type="nucleotide sequence ID" value="XM_033674880.1"/>
</dbReference>
<reference evidence="2 4" key="1">
    <citation type="submission" date="2020-01" db="EMBL/GenBank/DDBJ databases">
        <authorList>
            <consortium name="DOE Joint Genome Institute"/>
            <person name="Haridas S."/>
            <person name="Albert R."/>
            <person name="Binder M."/>
            <person name="Bloem J."/>
            <person name="Labutti K."/>
            <person name="Salamov A."/>
            <person name="Andreopoulos B."/>
            <person name="Baker S.E."/>
            <person name="Barry K."/>
            <person name="Bills G."/>
            <person name="Bluhm B.H."/>
            <person name="Cannon C."/>
            <person name="Castanera R."/>
            <person name="Culley D.E."/>
            <person name="Daum C."/>
            <person name="Ezra D."/>
            <person name="Gonzalez J.B."/>
            <person name="Henrissat B."/>
            <person name="Kuo A."/>
            <person name="Liang C."/>
            <person name="Lipzen A."/>
            <person name="Lutzoni F."/>
            <person name="Magnuson J."/>
            <person name="Mondo S."/>
            <person name="Nolan M."/>
            <person name="Ohm R."/>
            <person name="Pangilinan J."/>
            <person name="Park H.-J."/>
            <person name="Ramirez L."/>
            <person name="Alfaro M."/>
            <person name="Sun H."/>
            <person name="Tritt A."/>
            <person name="Yoshinaga Y."/>
            <person name="Zwiers L.-H."/>
            <person name="Turgeon B.G."/>
            <person name="Goodwin S.B."/>
            <person name="Spatafora J.W."/>
            <person name="Crous P.W."/>
            <person name="Grigoriev I.V."/>
        </authorList>
    </citation>
    <scope>NUCLEOTIDE SEQUENCE</scope>
    <source>
        <strain evidence="2 4">CBS 781.70</strain>
    </source>
</reference>
<dbReference type="Pfam" id="PF25041">
    <property type="entry name" value="UFL1_C"/>
    <property type="match status" value="1"/>
</dbReference>
<evidence type="ECO:0000313" key="2">
    <source>
        <dbReference type="EMBL" id="KAF1814473.1"/>
    </source>
</evidence>
<evidence type="ECO:0000259" key="1">
    <source>
        <dbReference type="Pfam" id="PF25041"/>
    </source>
</evidence>
<evidence type="ECO:0000313" key="3">
    <source>
        <dbReference type="Proteomes" id="UP000504638"/>
    </source>
</evidence>
<reference evidence="4" key="2">
    <citation type="submission" date="2020-04" db="EMBL/GenBank/DDBJ databases">
        <authorList>
            <consortium name="NCBI Genome Project"/>
        </authorList>
    </citation>
    <scope>NUCLEOTIDE SEQUENCE</scope>
    <source>
        <strain evidence="4">CBS 781.70</strain>
    </source>
</reference>
<protein>
    <recommendedName>
        <fullName evidence="1">E3 UFM1-protein ligase-like C-terminal domain-containing protein</fullName>
    </recommendedName>
</protein>
<accession>A0A6G1G8Y0</accession>
<dbReference type="InterPro" id="IPR056761">
    <property type="entry name" value="Ufl1-like_C"/>
</dbReference>
<dbReference type="GeneID" id="54415450"/>
<keyword evidence="3" id="KW-1185">Reference proteome</keyword>
<sequence>MGDGKTIIFTPIVTPQGELANKVGDLLSGQVPWLEFSSLSLQFPAVFDGVPAAKSYFAEHSASGDLIATQNTVVSSRWLSNAGSSPRKSFEELGYADLSDLFKDMPKKVRGEITNQALESISGGSGSKLYENFLVRDELLDDMVEAAKTAAAAQAATQWEHSSRSALTLNSTSLIESLSSKHDVPIEMVNSVYKPCLATGARGSFSTQLSSLESSLMIELAKTWEEVVLEWELRSSSLRSSHLQEPSNESLREQLTEILTSYMLADVIRPKIKTAGPSSLQRSPKAAKAIKDFNLNLPADGEDSAQSMRKLQSATDKLRGQLRISVPTTDELSEARETMLMQMRAQLRDMNTDGPRYLLLTLLLLHAQMEGSMGVLYSTGRCVPRLIRSLRGRVDTEALSLLNACKDQVKAGNDLAMDKKKELGALVDPRFGDSG</sequence>
<dbReference type="EMBL" id="ML975153">
    <property type="protein sequence ID" value="KAF1814473.1"/>
    <property type="molecule type" value="Genomic_DNA"/>
</dbReference>
<dbReference type="OrthoDB" id="3935714at2759"/>
<feature type="domain" description="E3 UFM1-protein ligase-like C-terminal" evidence="1">
    <location>
        <begin position="350"/>
        <end position="409"/>
    </location>
</feature>
<gene>
    <name evidence="2 4" type="ORF">P152DRAFT_273140</name>
</gene>
<reference evidence="4" key="3">
    <citation type="submission" date="2025-04" db="UniProtKB">
        <authorList>
            <consortium name="RefSeq"/>
        </authorList>
    </citation>
    <scope>IDENTIFICATION</scope>
    <source>
        <strain evidence="4">CBS 781.70</strain>
    </source>
</reference>
<name>A0A6G1G8Y0_9PEZI</name>
<proteinExistence type="predicted"/>